<name>A0A8J2W7X3_9NEOP</name>
<comment type="caution">
    <text evidence="2">The sequence shown here is derived from an EMBL/GenBank/DDBJ whole genome shotgun (WGS) entry which is preliminary data.</text>
</comment>
<protein>
    <submittedName>
        <fullName evidence="2">(African queen) hypothetical protein</fullName>
    </submittedName>
</protein>
<sequence length="89" mass="10119">MSVSEYSSGRTVLTPLQHIREASDLRRDEREDSPVSRHQHRLIPRGHDTGSFSMRSPSYHYTYTRDGVVMRAGPTPGPRGRDRGSLIIQ</sequence>
<dbReference type="Proteomes" id="UP000789524">
    <property type="component" value="Unassembled WGS sequence"/>
</dbReference>
<feature type="compositionally biased region" description="Basic and acidic residues" evidence="1">
    <location>
        <begin position="79"/>
        <end position="89"/>
    </location>
</feature>
<accession>A0A8J2W7X3</accession>
<keyword evidence="3" id="KW-1185">Reference proteome</keyword>
<organism evidence="2 3">
    <name type="scientific">Danaus chrysippus</name>
    <name type="common">African queen</name>
    <dbReference type="NCBI Taxonomy" id="151541"/>
    <lineage>
        <taxon>Eukaryota</taxon>
        <taxon>Metazoa</taxon>
        <taxon>Ecdysozoa</taxon>
        <taxon>Arthropoda</taxon>
        <taxon>Hexapoda</taxon>
        <taxon>Insecta</taxon>
        <taxon>Pterygota</taxon>
        <taxon>Neoptera</taxon>
        <taxon>Endopterygota</taxon>
        <taxon>Lepidoptera</taxon>
        <taxon>Glossata</taxon>
        <taxon>Ditrysia</taxon>
        <taxon>Papilionoidea</taxon>
        <taxon>Nymphalidae</taxon>
        <taxon>Danainae</taxon>
        <taxon>Danaini</taxon>
        <taxon>Danaina</taxon>
        <taxon>Danaus</taxon>
        <taxon>Anosia</taxon>
    </lineage>
</organism>
<evidence type="ECO:0000313" key="3">
    <source>
        <dbReference type="Proteomes" id="UP000789524"/>
    </source>
</evidence>
<reference evidence="2" key="1">
    <citation type="submission" date="2021-09" db="EMBL/GenBank/DDBJ databases">
        <authorList>
            <person name="Martin H S."/>
        </authorList>
    </citation>
    <scope>NUCLEOTIDE SEQUENCE</scope>
</reference>
<feature type="region of interest" description="Disordered" evidence="1">
    <location>
        <begin position="1"/>
        <end position="89"/>
    </location>
</feature>
<proteinExistence type="predicted"/>
<dbReference type="EMBL" id="CAKASE010000074">
    <property type="protein sequence ID" value="CAG9576373.1"/>
    <property type="molecule type" value="Genomic_DNA"/>
</dbReference>
<feature type="compositionally biased region" description="Polar residues" evidence="1">
    <location>
        <begin position="50"/>
        <end position="61"/>
    </location>
</feature>
<dbReference type="AlphaFoldDB" id="A0A8J2W7X3"/>
<evidence type="ECO:0000313" key="2">
    <source>
        <dbReference type="EMBL" id="CAG9576373.1"/>
    </source>
</evidence>
<gene>
    <name evidence="2" type="ORF">DCHRY22_LOCUS12027</name>
</gene>
<feature type="compositionally biased region" description="Polar residues" evidence="1">
    <location>
        <begin position="1"/>
        <end position="11"/>
    </location>
</feature>
<feature type="compositionally biased region" description="Basic and acidic residues" evidence="1">
    <location>
        <begin position="18"/>
        <end position="35"/>
    </location>
</feature>
<evidence type="ECO:0000256" key="1">
    <source>
        <dbReference type="SAM" id="MobiDB-lite"/>
    </source>
</evidence>